<feature type="compositionally biased region" description="Basic and acidic residues" evidence="2">
    <location>
        <begin position="1012"/>
        <end position="1022"/>
    </location>
</feature>
<dbReference type="Proteomes" id="UP001519460">
    <property type="component" value="Unassembled WGS sequence"/>
</dbReference>
<feature type="region of interest" description="Disordered" evidence="2">
    <location>
        <begin position="643"/>
        <end position="668"/>
    </location>
</feature>
<feature type="compositionally biased region" description="Low complexity" evidence="2">
    <location>
        <begin position="367"/>
        <end position="380"/>
    </location>
</feature>
<feature type="compositionally biased region" description="Basic residues" evidence="2">
    <location>
        <begin position="196"/>
        <end position="205"/>
    </location>
</feature>
<feature type="coiled-coil region" evidence="1">
    <location>
        <begin position="1243"/>
        <end position="1270"/>
    </location>
</feature>
<comment type="caution">
    <text evidence="3">The sequence shown here is derived from an EMBL/GenBank/DDBJ whole genome shotgun (WGS) entry which is preliminary data.</text>
</comment>
<feature type="region of interest" description="Disordered" evidence="2">
    <location>
        <begin position="1151"/>
        <end position="1205"/>
    </location>
</feature>
<evidence type="ECO:0000313" key="3">
    <source>
        <dbReference type="EMBL" id="KAK7484414.1"/>
    </source>
</evidence>
<feature type="region of interest" description="Disordered" evidence="2">
    <location>
        <begin position="93"/>
        <end position="223"/>
    </location>
</feature>
<evidence type="ECO:0008006" key="5">
    <source>
        <dbReference type="Google" id="ProtNLM"/>
    </source>
</evidence>
<dbReference type="EMBL" id="JACVVK020000210">
    <property type="protein sequence ID" value="KAK7484414.1"/>
    <property type="molecule type" value="Genomic_DNA"/>
</dbReference>
<dbReference type="InterPro" id="IPR027417">
    <property type="entry name" value="P-loop_NTPase"/>
</dbReference>
<evidence type="ECO:0000256" key="1">
    <source>
        <dbReference type="SAM" id="Coils"/>
    </source>
</evidence>
<feature type="region of interest" description="Disordered" evidence="2">
    <location>
        <begin position="441"/>
        <end position="505"/>
    </location>
</feature>
<keyword evidence="1" id="KW-0175">Coiled coil</keyword>
<feature type="compositionally biased region" description="Low complexity" evidence="2">
    <location>
        <begin position="1131"/>
        <end position="1140"/>
    </location>
</feature>
<name>A0ABD0KBG4_9CAEN</name>
<dbReference type="SUPFAM" id="SSF52540">
    <property type="entry name" value="P-loop containing nucleoside triphosphate hydrolases"/>
    <property type="match status" value="1"/>
</dbReference>
<protein>
    <recommendedName>
        <fullName evidence="5">AAA+ ATPase domain-containing protein</fullName>
    </recommendedName>
</protein>
<feature type="compositionally biased region" description="Polar residues" evidence="2">
    <location>
        <begin position="944"/>
        <end position="959"/>
    </location>
</feature>
<feature type="compositionally biased region" description="Polar residues" evidence="2">
    <location>
        <begin position="381"/>
        <end position="392"/>
    </location>
</feature>
<sequence length="1480" mass="165457">GQYHHSSVNPSGSHFWGQGVDDVYAPVLNFQRHLSAPSGGTFHGTCVDAHQQFGSEGQYFRHSHHQTAYNLPPTLPRSDPSHFTYQYDLGKSQQVSEPFSQQPVHQNQHYHHNPPPAVPGSGQSPFWLQGDDYRQGPRCQQHMGSPSPAGPGRVRPSGSASSSSDVSEEREEKASCSRPSALDPPGTPAPGPSTKTRSRRRKKTDRRTDSEEGTPLEGKQKFTREMIESVRARFPELHSKHHFVPPLRFFKTKYVKLKHYSTRKDHVVEQTLTDPSALIGDLTEDVVTRCVARLVEATEEPMFVLLNYQFDSYLFELGRKPVSKEAKKPSNVESPTQVSGPLGNESSKDLRSEVSEGSNGQPKENIPSESSTTTPLSPSSMMANTKTVQKSHQGVPRADSSENPFPVPRDLGETFKRGDFDILIVSRKLGFIIFEAKTMRGSVSTENKTQEANQKQKTNEKKDKNEEHVVDKKGSLQEKDQERSSEIGSRPSTAKTPQRTKDEELFTSCVAEDTDKVEGITDTDVQKTIEKGLAQLTKARKVLRHLVSDFPEDPTVTTVLALPNVPRTRLKKLAEDPSMQNAFTDGFETTSAADALSRCLCLEEAAAFSDLQQNQDGVPDPDGDDSMLFRWWEDLSKNIRSRKYRSVDEERKEQQYSKTLPSGSVPRDTMSAETYEEIIARLQAVLSSAVRLALAQLVHPADLRSCSAVLLQVVLGRQIFRLPSGCLPMATIQFCGRYSRLPEATTADCINLTGVCFGRSILREEQLNIMNSEDRFVFVIGPPGTGKTLVLGLKAAEWAMEGYHVIIVCIKGVNWGSLVSWTLHDRVMEKVKSCGSEYGRKRRSSSKCSVVTEEGDGDERKTQTDTTTHDDTRSTGKPQKGKETQKDFQPKESTEEIMEMQGGKDTPQDKEKESDMKTQEEKISQGPSKTQKKCKMQGNMAEVNETQGNRKTQDYSKTQGSRETHAAIQARHGRCDRKTQQQKTGQEDEMTQEGKSTEARIKTTADSSSIEQDNRSVLREPSDADAPIDYASFVHREGIYADTDIPKFVQEMLDKYKGGKGVKFILDECQKQATNEEQKQKLSSSKNTLEDIKSLYKTLLGVSSCCHASPREEEENLVARGANCGQRDARAAATKTTDAKSAWTRGLQNKWDNPFLPNLSAPPDTQPQSGHHQKDSKRKKKTKTSGTREASHSDRPKASASDQQLPLEEYFHKMDTRLDLLTIRIELLKTATGSTSFRSAGYWEESLRQLESLKEDAKRYRQEAECILEDIDKLMISALGVLFQAYHSLTFFVVDKLFAEVRQRQEEDGSRDISLWSSSVCPHYKPEGFLVKELGEILRCPPTVQEVMMLTEKDLEKPPAYDYVTRGCDANPPLPSDGPDVMWIDHAPHMTSIKEVIDCWTCGDTLADYLISTLGVGKTQGKKTANKGSLQPHDVIISGAPIHHKDCKFVQALKERGVRFEYERQDLDSPPPYPGKAFVT</sequence>
<feature type="compositionally biased region" description="Basic and acidic residues" evidence="2">
    <location>
        <begin position="906"/>
        <end position="923"/>
    </location>
</feature>
<feature type="compositionally biased region" description="Polar residues" evidence="2">
    <location>
        <begin position="441"/>
        <end position="456"/>
    </location>
</feature>
<evidence type="ECO:0000313" key="4">
    <source>
        <dbReference type="Proteomes" id="UP001519460"/>
    </source>
</evidence>
<accession>A0ABD0KBG4</accession>
<proteinExistence type="predicted"/>
<gene>
    <name evidence="3" type="ORF">BaRGS_00024299</name>
</gene>
<organism evidence="3 4">
    <name type="scientific">Batillaria attramentaria</name>
    <dbReference type="NCBI Taxonomy" id="370345"/>
    <lineage>
        <taxon>Eukaryota</taxon>
        <taxon>Metazoa</taxon>
        <taxon>Spiralia</taxon>
        <taxon>Lophotrochozoa</taxon>
        <taxon>Mollusca</taxon>
        <taxon>Gastropoda</taxon>
        <taxon>Caenogastropoda</taxon>
        <taxon>Sorbeoconcha</taxon>
        <taxon>Cerithioidea</taxon>
        <taxon>Batillariidae</taxon>
        <taxon>Batillaria</taxon>
    </lineage>
</organism>
<evidence type="ECO:0000256" key="2">
    <source>
        <dbReference type="SAM" id="MobiDB-lite"/>
    </source>
</evidence>
<feature type="compositionally biased region" description="Basic and acidic residues" evidence="2">
    <location>
        <begin position="858"/>
        <end position="894"/>
    </location>
</feature>
<reference evidence="3 4" key="1">
    <citation type="journal article" date="2023" name="Sci. Data">
        <title>Genome assembly of the Korean intertidal mud-creeper Batillaria attramentaria.</title>
        <authorList>
            <person name="Patra A.K."/>
            <person name="Ho P.T."/>
            <person name="Jun S."/>
            <person name="Lee S.J."/>
            <person name="Kim Y."/>
            <person name="Won Y.J."/>
        </authorList>
    </citation>
    <scope>NUCLEOTIDE SEQUENCE [LARGE SCALE GENOMIC DNA]</scope>
    <source>
        <strain evidence="3">Wonlab-2016</strain>
    </source>
</reference>
<feature type="compositionally biased region" description="Basic residues" evidence="2">
    <location>
        <begin position="1174"/>
        <end position="1183"/>
    </location>
</feature>
<feature type="compositionally biased region" description="Polar residues" evidence="2">
    <location>
        <begin position="486"/>
        <end position="497"/>
    </location>
</feature>
<keyword evidence="4" id="KW-1185">Reference proteome</keyword>
<feature type="compositionally biased region" description="Basic and acidic residues" evidence="2">
    <location>
        <begin position="645"/>
        <end position="655"/>
    </location>
</feature>
<feature type="region of interest" description="Disordered" evidence="2">
    <location>
        <begin position="845"/>
        <end position="1024"/>
    </location>
</feature>
<feature type="non-terminal residue" evidence="3">
    <location>
        <position position="1480"/>
    </location>
</feature>
<feature type="compositionally biased region" description="Basic and acidic residues" evidence="2">
    <location>
        <begin position="457"/>
        <end position="485"/>
    </location>
</feature>
<feature type="region of interest" description="Disordered" evidence="2">
    <location>
        <begin position="324"/>
        <end position="413"/>
    </location>
</feature>
<feature type="region of interest" description="Disordered" evidence="2">
    <location>
        <begin position="1125"/>
        <end position="1144"/>
    </location>
</feature>
<feature type="non-terminal residue" evidence="3">
    <location>
        <position position="1"/>
    </location>
</feature>